<dbReference type="InterPro" id="IPR016181">
    <property type="entry name" value="Acyl_CoA_acyltransferase"/>
</dbReference>
<dbReference type="RefSeq" id="WP_097153582.1">
    <property type="nucleotide sequence ID" value="NZ_OBEL01000002.1"/>
</dbReference>
<dbReference type="OrthoDB" id="5293267at2"/>
<evidence type="ECO:0000259" key="1">
    <source>
        <dbReference type="PROSITE" id="PS51186"/>
    </source>
</evidence>
<protein>
    <submittedName>
        <fullName evidence="2">Predicted acetyltransferase</fullName>
    </submittedName>
</protein>
<sequence>MKLIKPSIDHISAYSDALQRGWSPENLRVEAGQEQLDKISKDAETFVANLDDPTAKGGPIILPDGSQVSRLPSIRRWIWDDDFCGHISLRWKQGTEELPSTCSGHIGYSVVPWRQREGLATAALVALLPEAKAVGLQYVTITTHPTNPASIKVIEKAGGTLMKSYVSDSALGGQETLEFRISLTD</sequence>
<reference evidence="2 3" key="1">
    <citation type="submission" date="2017-09" db="EMBL/GenBank/DDBJ databases">
        <authorList>
            <person name="Ehlers B."/>
            <person name="Leendertz F.H."/>
        </authorList>
    </citation>
    <scope>NUCLEOTIDE SEQUENCE [LARGE SCALE GENOMIC DNA]</scope>
    <source>
        <strain evidence="2 3">DSM 18289</strain>
    </source>
</reference>
<name>A0A285PBV7_9HYPH</name>
<dbReference type="EMBL" id="OBEL01000002">
    <property type="protein sequence ID" value="SNZ19224.1"/>
    <property type="molecule type" value="Genomic_DNA"/>
</dbReference>
<dbReference type="InterPro" id="IPR000182">
    <property type="entry name" value="GNAT_dom"/>
</dbReference>
<keyword evidence="3" id="KW-1185">Reference proteome</keyword>
<dbReference type="AlphaFoldDB" id="A0A285PBV7"/>
<dbReference type="SUPFAM" id="SSF55729">
    <property type="entry name" value="Acyl-CoA N-acyltransferases (Nat)"/>
    <property type="match status" value="1"/>
</dbReference>
<dbReference type="PROSITE" id="PS51186">
    <property type="entry name" value="GNAT"/>
    <property type="match status" value="1"/>
</dbReference>
<evidence type="ECO:0000313" key="2">
    <source>
        <dbReference type="EMBL" id="SNZ19224.1"/>
    </source>
</evidence>
<dbReference type="Pfam" id="PF13302">
    <property type="entry name" value="Acetyltransf_3"/>
    <property type="match status" value="1"/>
</dbReference>
<keyword evidence="2" id="KW-0808">Transferase</keyword>
<accession>A0A285PBV7</accession>
<dbReference type="PANTHER" id="PTHR39173:SF1">
    <property type="entry name" value="ACETYLTRANSFERASE"/>
    <property type="match status" value="1"/>
</dbReference>
<organism evidence="2 3">
    <name type="scientific">Cohaesibacter gelatinilyticus</name>
    <dbReference type="NCBI Taxonomy" id="372072"/>
    <lineage>
        <taxon>Bacteria</taxon>
        <taxon>Pseudomonadati</taxon>
        <taxon>Pseudomonadota</taxon>
        <taxon>Alphaproteobacteria</taxon>
        <taxon>Hyphomicrobiales</taxon>
        <taxon>Cohaesibacteraceae</taxon>
    </lineage>
</organism>
<feature type="domain" description="N-acetyltransferase" evidence="1">
    <location>
        <begin position="34"/>
        <end position="178"/>
    </location>
</feature>
<dbReference type="PANTHER" id="PTHR39173">
    <property type="entry name" value="ACETYLTRANSFERASE"/>
    <property type="match status" value="1"/>
</dbReference>
<evidence type="ECO:0000313" key="3">
    <source>
        <dbReference type="Proteomes" id="UP000219439"/>
    </source>
</evidence>
<dbReference type="GO" id="GO:0016747">
    <property type="term" value="F:acyltransferase activity, transferring groups other than amino-acyl groups"/>
    <property type="evidence" value="ECO:0007669"/>
    <property type="project" value="InterPro"/>
</dbReference>
<proteinExistence type="predicted"/>
<dbReference type="Proteomes" id="UP000219439">
    <property type="component" value="Unassembled WGS sequence"/>
</dbReference>
<dbReference type="Gene3D" id="3.40.630.30">
    <property type="match status" value="1"/>
</dbReference>
<gene>
    <name evidence="2" type="ORF">SAMN06265368_2304</name>
</gene>